<protein>
    <submittedName>
        <fullName evidence="2">Uncharacterized protein</fullName>
    </submittedName>
</protein>
<evidence type="ECO:0000313" key="3">
    <source>
        <dbReference type="Proteomes" id="UP001234178"/>
    </source>
</evidence>
<gene>
    <name evidence="2" type="ORF">OUZ56_012334</name>
</gene>
<organism evidence="2 3">
    <name type="scientific">Daphnia magna</name>
    <dbReference type="NCBI Taxonomy" id="35525"/>
    <lineage>
        <taxon>Eukaryota</taxon>
        <taxon>Metazoa</taxon>
        <taxon>Ecdysozoa</taxon>
        <taxon>Arthropoda</taxon>
        <taxon>Crustacea</taxon>
        <taxon>Branchiopoda</taxon>
        <taxon>Diplostraca</taxon>
        <taxon>Cladocera</taxon>
        <taxon>Anomopoda</taxon>
        <taxon>Daphniidae</taxon>
        <taxon>Daphnia</taxon>
    </lineage>
</organism>
<evidence type="ECO:0000313" key="2">
    <source>
        <dbReference type="EMBL" id="KAK4007172.1"/>
    </source>
</evidence>
<name>A0ABQ9Z2Q0_9CRUS</name>
<keyword evidence="3" id="KW-1185">Reference proteome</keyword>
<dbReference type="EMBL" id="JAOYFB010000002">
    <property type="protein sequence ID" value="KAK4007172.1"/>
    <property type="molecule type" value="Genomic_DNA"/>
</dbReference>
<reference evidence="2 3" key="1">
    <citation type="journal article" date="2023" name="Nucleic Acids Res.">
        <title>The hologenome of Daphnia magna reveals possible DNA methylation and microbiome-mediated evolution of the host genome.</title>
        <authorList>
            <person name="Chaturvedi A."/>
            <person name="Li X."/>
            <person name="Dhandapani V."/>
            <person name="Marshall H."/>
            <person name="Kissane S."/>
            <person name="Cuenca-Cambronero M."/>
            <person name="Asole G."/>
            <person name="Calvet F."/>
            <person name="Ruiz-Romero M."/>
            <person name="Marangio P."/>
            <person name="Guigo R."/>
            <person name="Rago D."/>
            <person name="Mirbahai L."/>
            <person name="Eastwood N."/>
            <person name="Colbourne J.K."/>
            <person name="Zhou J."/>
            <person name="Mallon E."/>
            <person name="Orsini L."/>
        </authorList>
    </citation>
    <scope>NUCLEOTIDE SEQUENCE [LARGE SCALE GENOMIC DNA]</scope>
    <source>
        <strain evidence="2">LRV0_1</strain>
    </source>
</reference>
<evidence type="ECO:0000256" key="1">
    <source>
        <dbReference type="SAM" id="MobiDB-lite"/>
    </source>
</evidence>
<sequence>MPFLFRRQECCSNPYVVPVHLQACVTPSLTYIASTQSRTENYYKTPASEDGEEAPEEALWKKGKDHAIPDNLSRAPVSDVNPTDVMKDKATHAQPYTII</sequence>
<feature type="region of interest" description="Disordered" evidence="1">
    <location>
        <begin position="70"/>
        <end position="99"/>
    </location>
</feature>
<accession>A0ABQ9Z2Q0</accession>
<comment type="caution">
    <text evidence="2">The sequence shown here is derived from an EMBL/GenBank/DDBJ whole genome shotgun (WGS) entry which is preliminary data.</text>
</comment>
<dbReference type="Proteomes" id="UP001234178">
    <property type="component" value="Unassembled WGS sequence"/>
</dbReference>
<proteinExistence type="predicted"/>